<feature type="domain" description="Right handed beta helix" evidence="8">
    <location>
        <begin position="105"/>
        <end position="239"/>
    </location>
</feature>
<evidence type="ECO:0000256" key="7">
    <source>
        <dbReference type="ARBA" id="ARBA00023237"/>
    </source>
</evidence>
<evidence type="ECO:0000313" key="9">
    <source>
        <dbReference type="EMBL" id="KZX12928.1"/>
    </source>
</evidence>
<dbReference type="InterPro" id="IPR012334">
    <property type="entry name" value="Pectin_lyas_fold"/>
</dbReference>
<dbReference type="GO" id="GO:0005576">
    <property type="term" value="C:extracellular region"/>
    <property type="evidence" value="ECO:0007669"/>
    <property type="project" value="UniProtKB-SubCell"/>
</dbReference>
<dbReference type="SUPFAM" id="SSF51126">
    <property type="entry name" value="Pectin lyase-like"/>
    <property type="match status" value="6"/>
</dbReference>
<dbReference type="PATRIC" id="fig|49547.3.peg.883"/>
<dbReference type="Proteomes" id="UP000077245">
    <property type="component" value="Unassembled WGS sequence"/>
</dbReference>
<keyword evidence="7" id="KW-0998">Cell outer membrane</keyword>
<keyword evidence="10" id="KW-1185">Reference proteome</keyword>
<dbReference type="NCBIfam" id="TIGR01376">
    <property type="entry name" value="POMP_repeat"/>
    <property type="match status" value="1"/>
</dbReference>
<sequence>MILINLNAQKFVYMGWVKAGVFLLILMFLFFASFSATLANNIAVSGDSFDDINNAISAANSGDVIQLGSNTFKSNGSVIRVTTENLTFIGASPNNPATVSGENISRIFLINATTTTFKYINFVNGNGNGTMGTAILTYSKITVDNCTFSNNIGESGSTILIGPLAYNSIIKNSIFNNNKGIQADTDNFIQGGVIRSATTNLTITDSTFTNNFALNEGGAISIVNGTGTKIINCKFTNNSANIGGAIRIADCEVTISNSLFNQNNANNIGAIYILNGAVTILNSNFTSNKANNGGAIGIYNRTTNDNKIIILKNLIFDSNKATGMGGAIYTLIPIKYLNDSIFKNNSAINGGGIYSLSNLQINTANFSHNTATTSGGAIYANGQISISSKSNFTSNNANNGGAIYAFKDLNISNSIFSKNNAISNGGALYLNGGTTRILSNSNFSSNNGVNGGAIYSNGVLSIASANFNDNFVSGSGGAIYSLKNLQISSSKFNGNNASANGGAIYSNNQGSINISNSYFNGNNAANGGALYLESKSYIISSNFVNNKVNSGNSVVYLKNAILVQNSNFTSNIGICLELNGDGAVISHNRFINTSGNGVYSSNLKNGIIIDNVLLNNIDTALYIIGNGNKAHNNSFNYNNVAVILNGNNTEFINNNIINSQNDGLRLTGNNLKFISNNISDNHGYGLILNGNNPTITNNLFKSNNNALYGQTVSNATISTNSLLNNLGNGLYILGDNNKIYKNMISNNKNYGIYLKGKNNQIYANNISNNLEGLHISGSNNNIYNNTLTSNNLGILILGNNFSIQNNLIYKTKTRGISINGNNSKIANNRILNGDGNGIYIKGANNEIFKTNSSNNKGRGIYIEGNNNKLTNITTYNNKATGIYLKGKNNQISKSNSSNNNGIGIYIEGKNNKISNTTVNNNKATGIYLKGNENQIIENEITHNNGKGIDTNGNKLIISYNIIHRNLKNGILGFSSGSLIKANLVYNNSNKKQLKSAIYFKGNNNKFYYNIIQNNGFHGLYIVGNKNIIKRTLLYYNKHTQIIIQGNKNDIAYVNIHKGKKSGLKLTGNSNKITDIQVTDNKNKGIIINGNKNKLFKVLISNNTVGLHIKGNYNYLLQSIISSNKGYGIFNEKGIKNHYNYNYIVNNKAKYNFYRAKGTVNADYNWWGKNNIKTVKNLKIKKYVTAKLNAPNILKIKKKYTVTVIFRSNTNKKLKKRIPNLIVLFEFKGGKISPKHRTATKNIAKVKIKPTKHKTIAIVAQVDNQLLYKQYVSFNGKLYEHSLYVKIMLEKIRRYNEWVRQQNEKMKDYQKLKMASDNIFKSTSLNYYYSISAMGQDFAKSSSLKIIPPKLLPPITYKPGTGLVSPNSNWLKGMIDRNMPNGTVTKGLFNIATKLMILNPKYYISLYIIGKVVDALTYANGNPSKFLEYSFINVYGYSNLDKYGWGGEAGKHILEFTLGIDETGNMSFGDLALNMVSLALGFGLGGIAAKGTKGLAKTILKKLPKSLVKKATPIVDKFVQTVKKYTNVDLRAIDFSQIRKSIVNVAKIATGDFSPIYKKIPVPSKLKPADQLLKEFEKFTKNSKTIAKLAKGDVKEALKLLNSNLKNIAILIEDAKIKAFLNGLASTAAYKADLILLTKAISEGPAKIKEANKAIEKGVKNADANAIKLIKKYTKNIKALEKLLKLYGLK</sequence>
<organism evidence="9 10">
    <name type="scientific">Methanobrevibacter curvatus</name>
    <dbReference type="NCBI Taxonomy" id="49547"/>
    <lineage>
        <taxon>Archaea</taxon>
        <taxon>Methanobacteriati</taxon>
        <taxon>Methanobacteriota</taxon>
        <taxon>Methanomada group</taxon>
        <taxon>Methanobacteria</taxon>
        <taxon>Methanobacteriales</taxon>
        <taxon>Methanobacteriaceae</taxon>
        <taxon>Methanobrevibacter</taxon>
    </lineage>
</organism>
<protein>
    <submittedName>
        <fullName evidence="9">Putative outer membrane protein pmp20</fullName>
    </submittedName>
</protein>
<proteinExistence type="predicted"/>
<comment type="caution">
    <text evidence="9">The sequence shown here is derived from an EMBL/GenBank/DDBJ whole genome shotgun (WGS) entry which is preliminary data.</text>
</comment>
<evidence type="ECO:0000259" key="8">
    <source>
        <dbReference type="Pfam" id="PF13229"/>
    </source>
</evidence>
<gene>
    <name evidence="9" type="ORF">MBCUR_08170</name>
</gene>
<evidence type="ECO:0000256" key="3">
    <source>
        <dbReference type="ARBA" id="ARBA00004613"/>
    </source>
</evidence>
<dbReference type="InterPro" id="IPR006626">
    <property type="entry name" value="PbH1"/>
</dbReference>
<dbReference type="SMART" id="SM00710">
    <property type="entry name" value="PbH1"/>
    <property type="match status" value="26"/>
</dbReference>
<feature type="domain" description="Right handed beta helix" evidence="8">
    <location>
        <begin position="815"/>
        <end position="948"/>
    </location>
</feature>
<name>A0A166B6F4_9EURY</name>
<feature type="domain" description="Right handed beta helix" evidence="8">
    <location>
        <begin position="663"/>
        <end position="808"/>
    </location>
</feature>
<evidence type="ECO:0000256" key="6">
    <source>
        <dbReference type="ARBA" id="ARBA00023136"/>
    </source>
</evidence>
<dbReference type="EMBL" id="LWMV01000158">
    <property type="protein sequence ID" value="KZX12928.1"/>
    <property type="molecule type" value="Genomic_DNA"/>
</dbReference>
<dbReference type="Pfam" id="PF13229">
    <property type="entry name" value="Beta_helix"/>
    <property type="match status" value="3"/>
</dbReference>
<evidence type="ECO:0000256" key="5">
    <source>
        <dbReference type="ARBA" id="ARBA00022729"/>
    </source>
</evidence>
<dbReference type="STRING" id="49547.MBCUR_08170"/>
<dbReference type="InterPro" id="IPR011050">
    <property type="entry name" value="Pectin_lyase_fold/virulence"/>
</dbReference>
<evidence type="ECO:0000256" key="1">
    <source>
        <dbReference type="ARBA" id="ARBA00004196"/>
    </source>
</evidence>
<dbReference type="InterPro" id="IPR039448">
    <property type="entry name" value="Beta_helix"/>
</dbReference>
<keyword evidence="4" id="KW-0964">Secreted</keyword>
<accession>A0A166B6F4</accession>
<keyword evidence="6" id="KW-0472">Membrane</keyword>
<keyword evidence="5" id="KW-0732">Signal</keyword>
<evidence type="ECO:0000313" key="10">
    <source>
        <dbReference type="Proteomes" id="UP000077245"/>
    </source>
</evidence>
<dbReference type="InterPro" id="IPR003368">
    <property type="entry name" value="POMP_repeat"/>
</dbReference>
<dbReference type="PANTHER" id="PTHR11319:SF35">
    <property type="entry name" value="OUTER MEMBRANE PROTEIN PMPC-RELATED"/>
    <property type="match status" value="1"/>
</dbReference>
<dbReference type="PANTHER" id="PTHR11319">
    <property type="entry name" value="G PROTEIN-COUPLED RECEPTOR-RELATED"/>
    <property type="match status" value="1"/>
</dbReference>
<dbReference type="Gene3D" id="2.160.20.10">
    <property type="entry name" value="Single-stranded right-handed beta-helix, Pectin lyase-like"/>
    <property type="match status" value="3"/>
</dbReference>
<evidence type="ECO:0000256" key="2">
    <source>
        <dbReference type="ARBA" id="ARBA00004442"/>
    </source>
</evidence>
<evidence type="ECO:0000256" key="4">
    <source>
        <dbReference type="ARBA" id="ARBA00022525"/>
    </source>
</evidence>
<comment type="subcellular location">
    <subcellularLocation>
        <location evidence="1">Cell envelope</location>
    </subcellularLocation>
    <subcellularLocation>
        <location evidence="2">Cell outer membrane</location>
    </subcellularLocation>
    <subcellularLocation>
        <location evidence="3">Secreted</location>
    </subcellularLocation>
</comment>
<reference evidence="9 10" key="1">
    <citation type="submission" date="2016-04" db="EMBL/GenBank/DDBJ databases">
        <title>Genome sequence of Methanobrevibacter curvatus DSM 11111.</title>
        <authorList>
            <person name="Poehlein A."/>
            <person name="Seedorf H."/>
            <person name="Daniel R."/>
        </authorList>
    </citation>
    <scope>NUCLEOTIDE SEQUENCE [LARGE SCALE GENOMIC DNA]</scope>
    <source>
        <strain evidence="9 10">DSM 11111</strain>
    </source>
</reference>